<dbReference type="STRING" id="913024.SAMN05421741_1116"/>
<reference evidence="3" key="1">
    <citation type="submission" date="2016-10" db="EMBL/GenBank/DDBJ databases">
        <authorList>
            <person name="Varghese N."/>
            <person name="Submissions S."/>
        </authorList>
    </citation>
    <scope>NUCLEOTIDE SEQUENCE [LARGE SCALE GENOMIC DNA]</scope>
    <source>
        <strain evidence="3">DS-12</strain>
    </source>
</reference>
<dbReference type="InterPro" id="IPR016181">
    <property type="entry name" value="Acyl_CoA_acyltransferase"/>
</dbReference>
<dbReference type="Proteomes" id="UP000199036">
    <property type="component" value="Unassembled WGS sequence"/>
</dbReference>
<dbReference type="SUPFAM" id="SSF55729">
    <property type="entry name" value="Acyl-CoA N-acyltransferases (Nat)"/>
    <property type="match status" value="1"/>
</dbReference>
<name>A0A1I5BXB7_9FLAO</name>
<dbReference type="GO" id="GO:0016747">
    <property type="term" value="F:acyltransferase activity, transferring groups other than amino-acyl groups"/>
    <property type="evidence" value="ECO:0007669"/>
    <property type="project" value="InterPro"/>
</dbReference>
<dbReference type="RefSeq" id="WP_091522833.1">
    <property type="nucleotide sequence ID" value="NZ_FOVI01000011.1"/>
</dbReference>
<sequence length="149" mass="17366">MLTFKQIKADDVINIRHTVLKEGQPIEVCHFEGDLDEGTKHFGAFLNNELIGAVTMMFKKTNNYKVYPVYRLTGLSILPEHQHKNIGKRLLHFAEENISRKGSVMIWCFARDYAVNFYKKNGYRLNVQQVVIPYIGSHRIMFKFVAKED</sequence>
<dbReference type="PROSITE" id="PS51186">
    <property type="entry name" value="GNAT"/>
    <property type="match status" value="1"/>
</dbReference>
<feature type="domain" description="N-acetyltransferase" evidence="1">
    <location>
        <begin position="2"/>
        <end position="146"/>
    </location>
</feature>
<proteinExistence type="predicted"/>
<dbReference type="OrthoDB" id="2352823at2"/>
<evidence type="ECO:0000313" key="3">
    <source>
        <dbReference type="Proteomes" id="UP000199036"/>
    </source>
</evidence>
<dbReference type="AlphaFoldDB" id="A0A1I5BXB7"/>
<dbReference type="Pfam" id="PF13673">
    <property type="entry name" value="Acetyltransf_10"/>
    <property type="match status" value="1"/>
</dbReference>
<evidence type="ECO:0000259" key="1">
    <source>
        <dbReference type="PROSITE" id="PS51186"/>
    </source>
</evidence>
<dbReference type="InterPro" id="IPR000182">
    <property type="entry name" value="GNAT_dom"/>
</dbReference>
<dbReference type="EMBL" id="FOVI01000011">
    <property type="protein sequence ID" value="SFN79325.1"/>
    <property type="molecule type" value="Genomic_DNA"/>
</dbReference>
<keyword evidence="2" id="KW-0808">Transferase</keyword>
<protein>
    <submittedName>
        <fullName evidence="2">Acetyltransferase (GNAT) domain-containing protein</fullName>
    </submittedName>
</protein>
<dbReference type="CDD" id="cd04301">
    <property type="entry name" value="NAT_SF"/>
    <property type="match status" value="1"/>
</dbReference>
<keyword evidence="3" id="KW-1185">Reference proteome</keyword>
<evidence type="ECO:0000313" key="2">
    <source>
        <dbReference type="EMBL" id="SFN79325.1"/>
    </source>
</evidence>
<gene>
    <name evidence="2" type="ORF">SAMN05421741_1116</name>
</gene>
<organism evidence="2 3">
    <name type="scientific">Paenimyroides ummariense</name>
    <dbReference type="NCBI Taxonomy" id="913024"/>
    <lineage>
        <taxon>Bacteria</taxon>
        <taxon>Pseudomonadati</taxon>
        <taxon>Bacteroidota</taxon>
        <taxon>Flavobacteriia</taxon>
        <taxon>Flavobacteriales</taxon>
        <taxon>Flavobacteriaceae</taxon>
        <taxon>Paenimyroides</taxon>
    </lineage>
</organism>
<accession>A0A1I5BXB7</accession>
<dbReference type="Gene3D" id="3.40.630.30">
    <property type="match status" value="1"/>
</dbReference>